<keyword evidence="3 5" id="KW-0863">Zinc-finger</keyword>
<evidence type="ECO:0000313" key="8">
    <source>
        <dbReference type="EMBL" id="KAH3709805.1"/>
    </source>
</evidence>
<evidence type="ECO:0000313" key="9">
    <source>
        <dbReference type="Proteomes" id="UP000828390"/>
    </source>
</evidence>
<evidence type="ECO:0000259" key="7">
    <source>
        <dbReference type="PROSITE" id="PS50157"/>
    </source>
</evidence>
<feature type="domain" description="C2H2-type" evidence="7">
    <location>
        <begin position="285"/>
        <end position="303"/>
    </location>
</feature>
<feature type="domain" description="C2H2-type" evidence="7">
    <location>
        <begin position="46"/>
        <end position="64"/>
    </location>
</feature>
<keyword evidence="1" id="KW-0479">Metal-binding</keyword>
<evidence type="ECO:0000256" key="5">
    <source>
        <dbReference type="PROSITE-ProRule" id="PRU00042"/>
    </source>
</evidence>
<comment type="caution">
    <text evidence="8">The sequence shown here is derived from an EMBL/GenBank/DDBJ whole genome shotgun (WGS) entry which is preliminary data.</text>
</comment>
<gene>
    <name evidence="8" type="ORF">DPMN_069270</name>
</gene>
<dbReference type="SMART" id="SM00355">
    <property type="entry name" value="ZnF_C2H2"/>
    <property type="match status" value="8"/>
</dbReference>
<reference evidence="8" key="2">
    <citation type="submission" date="2020-11" db="EMBL/GenBank/DDBJ databases">
        <authorList>
            <person name="McCartney M.A."/>
            <person name="Auch B."/>
            <person name="Kono T."/>
            <person name="Mallez S."/>
            <person name="Becker A."/>
            <person name="Gohl D.M."/>
            <person name="Silverstein K.A.T."/>
            <person name="Koren S."/>
            <person name="Bechman K.B."/>
            <person name="Herman A."/>
            <person name="Abrahante J.E."/>
            <person name="Garbe J."/>
        </authorList>
    </citation>
    <scope>NUCLEOTIDE SEQUENCE</scope>
    <source>
        <strain evidence="8">Duluth1</strain>
        <tissue evidence="8">Whole animal</tissue>
    </source>
</reference>
<dbReference type="FunFam" id="3.30.160.60:FF:000624">
    <property type="entry name" value="zinc finger protein 697"/>
    <property type="match status" value="1"/>
</dbReference>
<evidence type="ECO:0000256" key="6">
    <source>
        <dbReference type="SAM" id="MobiDB-lite"/>
    </source>
</evidence>
<keyword evidence="4" id="KW-0862">Zinc</keyword>
<dbReference type="PROSITE" id="PS00028">
    <property type="entry name" value="ZINC_FINGER_C2H2_1"/>
    <property type="match status" value="5"/>
</dbReference>
<evidence type="ECO:0000256" key="2">
    <source>
        <dbReference type="ARBA" id="ARBA00022737"/>
    </source>
</evidence>
<keyword evidence="2" id="KW-0677">Repeat</keyword>
<evidence type="ECO:0000256" key="3">
    <source>
        <dbReference type="ARBA" id="ARBA00022771"/>
    </source>
</evidence>
<dbReference type="FunFam" id="3.30.160.60:FF:001049">
    <property type="entry name" value="zinc finger protein 319"/>
    <property type="match status" value="1"/>
</dbReference>
<dbReference type="GO" id="GO:0008270">
    <property type="term" value="F:zinc ion binding"/>
    <property type="evidence" value="ECO:0007669"/>
    <property type="project" value="UniProtKB-KW"/>
</dbReference>
<evidence type="ECO:0000256" key="4">
    <source>
        <dbReference type="ARBA" id="ARBA00022833"/>
    </source>
</evidence>
<organism evidence="8 9">
    <name type="scientific">Dreissena polymorpha</name>
    <name type="common">Zebra mussel</name>
    <name type="synonym">Mytilus polymorpha</name>
    <dbReference type="NCBI Taxonomy" id="45954"/>
    <lineage>
        <taxon>Eukaryota</taxon>
        <taxon>Metazoa</taxon>
        <taxon>Spiralia</taxon>
        <taxon>Lophotrochozoa</taxon>
        <taxon>Mollusca</taxon>
        <taxon>Bivalvia</taxon>
        <taxon>Autobranchia</taxon>
        <taxon>Heteroconchia</taxon>
        <taxon>Euheterodonta</taxon>
        <taxon>Imparidentia</taxon>
        <taxon>Neoheterodontei</taxon>
        <taxon>Myida</taxon>
        <taxon>Dreissenoidea</taxon>
        <taxon>Dreissenidae</taxon>
        <taxon>Dreissena</taxon>
    </lineage>
</organism>
<sequence length="448" mass="51216">MLKASEIMRGDGPPQMGYTCRYCGKIQPSPSAVRIHERIHTGEKPYQCAVCNKAFAHKSNLAAHSTCGNRILKACANSLDPDETPQNVASHQDPNFETRLPSVTQAWSKAGSPRQGGTSPAHWAPGQEGFVPVPSHEIYCRICKKGQQSLAVLQAHMRTFGFKGNWRRNMATVDWVLLGVRVSMDRHMIESQRSRHARFTCRFCNRVCCSNANLQKHLRTHTGEKPFKCGTCGRQFGDKIYMGEDQSAIQQRRPARFECQFCNRHWCSNVDLQRHLRTHTGEKPFKCGMCDKQFADKSNFYKHVLCDMKDISFERFKVCLICNKMFQSQTFLDRHIRSHTGEKPYACPCCQRPFSTTSGVNSVDGSLLNAAPHETKDMLMKYLNKIGPMLFQCVYCGKQFSHSNNGRRHVKIVHFKLRQFTCEICQRSFSTLENKNSHILSIHMKPHF</sequence>
<evidence type="ECO:0000256" key="1">
    <source>
        <dbReference type="ARBA" id="ARBA00022723"/>
    </source>
</evidence>
<dbReference type="Pfam" id="PF00096">
    <property type="entry name" value="zf-C2H2"/>
    <property type="match status" value="5"/>
</dbReference>
<dbReference type="InterPro" id="IPR036236">
    <property type="entry name" value="Znf_C2H2_sf"/>
</dbReference>
<keyword evidence="9" id="KW-1185">Reference proteome</keyword>
<feature type="domain" description="C2H2-type" evidence="7">
    <location>
        <begin position="420"/>
        <end position="443"/>
    </location>
</feature>
<dbReference type="Proteomes" id="UP000828390">
    <property type="component" value="Unassembled WGS sequence"/>
</dbReference>
<dbReference type="Pfam" id="PF12874">
    <property type="entry name" value="zf-met"/>
    <property type="match status" value="2"/>
</dbReference>
<dbReference type="EMBL" id="JAIWYP010000014">
    <property type="protein sequence ID" value="KAH3709805.1"/>
    <property type="molecule type" value="Genomic_DNA"/>
</dbReference>
<proteinExistence type="predicted"/>
<feature type="domain" description="C2H2-type" evidence="7">
    <location>
        <begin position="317"/>
        <end position="344"/>
    </location>
</feature>
<reference evidence="8" key="1">
    <citation type="journal article" date="2019" name="bioRxiv">
        <title>The Genome of the Zebra Mussel, Dreissena polymorpha: A Resource for Invasive Species Research.</title>
        <authorList>
            <person name="McCartney M.A."/>
            <person name="Auch B."/>
            <person name="Kono T."/>
            <person name="Mallez S."/>
            <person name="Zhang Y."/>
            <person name="Obille A."/>
            <person name="Becker A."/>
            <person name="Abrahante J.E."/>
            <person name="Garbe J."/>
            <person name="Badalamenti J.P."/>
            <person name="Herman A."/>
            <person name="Mangelson H."/>
            <person name="Liachko I."/>
            <person name="Sullivan S."/>
            <person name="Sone E.D."/>
            <person name="Koren S."/>
            <person name="Silverstein K.A.T."/>
            <person name="Beckman K.B."/>
            <person name="Gohl D.M."/>
        </authorList>
    </citation>
    <scope>NUCLEOTIDE SEQUENCE</scope>
    <source>
        <strain evidence="8">Duluth1</strain>
        <tissue evidence="8">Whole animal</tissue>
    </source>
</reference>
<dbReference type="SUPFAM" id="SSF57667">
    <property type="entry name" value="beta-beta-alpha zinc fingers"/>
    <property type="match status" value="5"/>
</dbReference>
<name>A0A9D4BU73_DREPO</name>
<feature type="domain" description="C2H2-type" evidence="7">
    <location>
        <begin position="199"/>
        <end position="226"/>
    </location>
</feature>
<dbReference type="Gene3D" id="3.30.160.60">
    <property type="entry name" value="Classic Zinc Finger"/>
    <property type="match status" value="8"/>
</dbReference>
<feature type="domain" description="C2H2-type" evidence="7">
    <location>
        <begin position="18"/>
        <end position="45"/>
    </location>
</feature>
<feature type="region of interest" description="Disordered" evidence="6">
    <location>
        <begin position="105"/>
        <end position="127"/>
    </location>
</feature>
<accession>A0A9D4BU73</accession>
<dbReference type="PANTHER" id="PTHR24379">
    <property type="entry name" value="KRAB AND ZINC FINGER DOMAIN-CONTAINING"/>
    <property type="match status" value="1"/>
</dbReference>
<feature type="domain" description="C2H2-type" evidence="7">
    <location>
        <begin position="391"/>
        <end position="419"/>
    </location>
</feature>
<protein>
    <recommendedName>
        <fullName evidence="7">C2H2-type domain-containing protein</fullName>
    </recommendedName>
</protein>
<dbReference type="PANTHER" id="PTHR24379:SF121">
    <property type="entry name" value="C2H2-TYPE DOMAIN-CONTAINING PROTEIN"/>
    <property type="match status" value="1"/>
</dbReference>
<dbReference type="InterPro" id="IPR013087">
    <property type="entry name" value="Znf_C2H2_type"/>
</dbReference>
<dbReference type="PROSITE" id="PS50157">
    <property type="entry name" value="ZINC_FINGER_C2H2_2"/>
    <property type="match status" value="8"/>
</dbReference>
<dbReference type="AlphaFoldDB" id="A0A9D4BU73"/>
<feature type="domain" description="C2H2-type" evidence="7">
    <location>
        <begin position="257"/>
        <end position="284"/>
    </location>
</feature>